<keyword evidence="9" id="KW-1185">Reference proteome</keyword>
<organism evidence="8 9">
    <name type="scientific">Luteimonas viscosa</name>
    <dbReference type="NCBI Taxonomy" id="1132694"/>
    <lineage>
        <taxon>Bacteria</taxon>
        <taxon>Pseudomonadati</taxon>
        <taxon>Pseudomonadota</taxon>
        <taxon>Gammaproteobacteria</taxon>
        <taxon>Lysobacterales</taxon>
        <taxon>Lysobacteraceae</taxon>
        <taxon>Luteimonas</taxon>
    </lineage>
</organism>
<dbReference type="InterPro" id="IPR004603">
    <property type="entry name" value="DNA_mismatch_endonuc_vsr"/>
</dbReference>
<evidence type="ECO:0000256" key="6">
    <source>
        <dbReference type="ARBA" id="ARBA00029466"/>
    </source>
</evidence>
<evidence type="ECO:0000313" key="8">
    <source>
        <dbReference type="EMBL" id="TYT26182.1"/>
    </source>
</evidence>
<evidence type="ECO:0000256" key="1">
    <source>
        <dbReference type="ARBA" id="ARBA00022722"/>
    </source>
</evidence>
<dbReference type="GO" id="GO:0016787">
    <property type="term" value="F:hydrolase activity"/>
    <property type="evidence" value="ECO:0007669"/>
    <property type="project" value="UniProtKB-KW"/>
</dbReference>
<evidence type="ECO:0000256" key="3">
    <source>
        <dbReference type="ARBA" id="ARBA00022763"/>
    </source>
</evidence>
<dbReference type="CDD" id="cd00221">
    <property type="entry name" value="Vsr"/>
    <property type="match status" value="1"/>
</dbReference>
<reference evidence="8 9" key="1">
    <citation type="submission" date="2019-08" db="EMBL/GenBank/DDBJ databases">
        <title>Luteimonas viscosus sp. nov., isolated from soil of a sunflower field.</title>
        <authorList>
            <person name="Jianli Z."/>
            <person name="Ying Z."/>
        </authorList>
    </citation>
    <scope>NUCLEOTIDE SEQUENCE [LARGE SCALE GENOMIC DNA]</scope>
    <source>
        <strain evidence="8 9">XBU10</strain>
    </source>
</reference>
<dbReference type="RefSeq" id="WP_149102732.1">
    <property type="nucleotide sequence ID" value="NZ_VTFT01000001.1"/>
</dbReference>
<evidence type="ECO:0000259" key="7">
    <source>
        <dbReference type="Pfam" id="PF04480"/>
    </source>
</evidence>
<dbReference type="GO" id="GO:0006298">
    <property type="term" value="P:mismatch repair"/>
    <property type="evidence" value="ECO:0007669"/>
    <property type="project" value="InterPro"/>
</dbReference>
<evidence type="ECO:0000256" key="2">
    <source>
        <dbReference type="ARBA" id="ARBA00022759"/>
    </source>
</evidence>
<keyword evidence="4" id="KW-0378">Hydrolase</keyword>
<dbReference type="InterPro" id="IPR007569">
    <property type="entry name" value="DUF559"/>
</dbReference>
<evidence type="ECO:0000313" key="9">
    <source>
        <dbReference type="Proteomes" id="UP000324973"/>
    </source>
</evidence>
<dbReference type="AlphaFoldDB" id="A0A5D4XT66"/>
<gene>
    <name evidence="8" type="ORF">FZO89_07865</name>
</gene>
<dbReference type="Pfam" id="PF04480">
    <property type="entry name" value="DUF559"/>
    <property type="match status" value="1"/>
</dbReference>
<dbReference type="Proteomes" id="UP000324973">
    <property type="component" value="Unassembled WGS sequence"/>
</dbReference>
<dbReference type="NCBIfam" id="TIGR00632">
    <property type="entry name" value="vsr"/>
    <property type="match status" value="1"/>
</dbReference>
<keyword evidence="5" id="KW-0234">DNA repair</keyword>
<keyword evidence="1" id="KW-0540">Nuclease</keyword>
<keyword evidence="3" id="KW-0227">DNA damage</keyword>
<comment type="similarity">
    <text evidence="6">Belongs to the Vsr family.</text>
</comment>
<proteinExistence type="inferred from homology"/>
<dbReference type="InterPro" id="IPR011335">
    <property type="entry name" value="Restrct_endonuc-II-like"/>
</dbReference>
<keyword evidence="2 8" id="KW-0255">Endonuclease</keyword>
<dbReference type="Pfam" id="PF03852">
    <property type="entry name" value="Vsr"/>
    <property type="match status" value="1"/>
</dbReference>
<dbReference type="SUPFAM" id="SSF52980">
    <property type="entry name" value="Restriction endonuclease-like"/>
    <property type="match status" value="1"/>
</dbReference>
<accession>A0A5D4XT66</accession>
<dbReference type="GO" id="GO:0004519">
    <property type="term" value="F:endonuclease activity"/>
    <property type="evidence" value="ECO:0007669"/>
    <property type="project" value="UniProtKB-KW"/>
</dbReference>
<dbReference type="OrthoDB" id="9801520at2"/>
<dbReference type="Gene3D" id="3.40.960.10">
    <property type="entry name" value="VSR Endonuclease"/>
    <property type="match status" value="1"/>
</dbReference>
<protein>
    <submittedName>
        <fullName evidence="8">Very short patch repair endonuclease</fullName>
    </submittedName>
</protein>
<evidence type="ECO:0000256" key="5">
    <source>
        <dbReference type="ARBA" id="ARBA00023204"/>
    </source>
</evidence>
<comment type="caution">
    <text evidence="8">The sequence shown here is derived from an EMBL/GenBank/DDBJ whole genome shotgun (WGS) entry which is preliminary data.</text>
</comment>
<evidence type="ECO:0000256" key="4">
    <source>
        <dbReference type="ARBA" id="ARBA00022801"/>
    </source>
</evidence>
<dbReference type="EMBL" id="VTFT01000001">
    <property type="protein sequence ID" value="TYT26182.1"/>
    <property type="molecule type" value="Genomic_DNA"/>
</dbReference>
<sequence>MPAVLSTTSQRRRLMSRIKGKNTAPEIALRRAAWSHGLRYRLHYRIGHTRPDMVFIASRLAVFVDGCFWHGCPRHSTIPKNNGDFWKQKLDRNRERDAEQAAWLEACGWRVLRFWEHEIEASPAECANRIAVLLGNVRGAD</sequence>
<feature type="domain" description="DUF559" evidence="7">
    <location>
        <begin position="91"/>
        <end position="132"/>
    </location>
</feature>
<name>A0A5D4XT66_9GAMM</name>